<protein>
    <recommendedName>
        <fullName evidence="10">Tripartite ATP-independent periplasmic transporters DctQ component domain-containing protein</fullName>
    </recommendedName>
</protein>
<dbReference type="RefSeq" id="WP_253863595.1">
    <property type="nucleotide sequence ID" value="NZ_BAAALN010000005.1"/>
</dbReference>
<keyword evidence="2" id="KW-0813">Transport</keyword>
<comment type="subcellular location">
    <subcellularLocation>
        <location evidence="1">Cell inner membrane</location>
        <topology evidence="1">Multi-pass membrane protein</topology>
    </subcellularLocation>
</comment>
<comment type="similarity">
    <text evidence="8">Belongs to the TRAP transporter small permease family.</text>
</comment>
<feature type="transmembrane region" description="Helical" evidence="9">
    <location>
        <begin position="21"/>
        <end position="48"/>
    </location>
</feature>
<dbReference type="Pfam" id="PF04290">
    <property type="entry name" value="DctQ"/>
    <property type="match status" value="1"/>
</dbReference>
<evidence type="ECO:0000313" key="11">
    <source>
        <dbReference type="EMBL" id="GAA1233717.1"/>
    </source>
</evidence>
<reference evidence="12" key="1">
    <citation type="journal article" date="2019" name="Int. J. Syst. Evol. Microbiol.">
        <title>The Global Catalogue of Microorganisms (GCM) 10K type strain sequencing project: providing services to taxonomists for standard genome sequencing and annotation.</title>
        <authorList>
            <consortium name="The Broad Institute Genomics Platform"/>
            <consortium name="The Broad Institute Genome Sequencing Center for Infectious Disease"/>
            <person name="Wu L."/>
            <person name="Ma J."/>
        </authorList>
    </citation>
    <scope>NUCLEOTIDE SEQUENCE [LARGE SCALE GENOMIC DNA]</scope>
    <source>
        <strain evidence="12">JCM 13023</strain>
    </source>
</reference>
<keyword evidence="4" id="KW-0997">Cell inner membrane</keyword>
<keyword evidence="12" id="KW-1185">Reference proteome</keyword>
<feature type="transmembrane region" description="Helical" evidence="9">
    <location>
        <begin position="54"/>
        <end position="75"/>
    </location>
</feature>
<organism evidence="11 12">
    <name type="scientific">Prauserella halophila</name>
    <dbReference type="NCBI Taxonomy" id="185641"/>
    <lineage>
        <taxon>Bacteria</taxon>
        <taxon>Bacillati</taxon>
        <taxon>Actinomycetota</taxon>
        <taxon>Actinomycetes</taxon>
        <taxon>Pseudonocardiales</taxon>
        <taxon>Pseudonocardiaceae</taxon>
        <taxon>Prauserella</taxon>
    </lineage>
</organism>
<evidence type="ECO:0000256" key="5">
    <source>
        <dbReference type="ARBA" id="ARBA00022692"/>
    </source>
</evidence>
<evidence type="ECO:0000256" key="1">
    <source>
        <dbReference type="ARBA" id="ARBA00004429"/>
    </source>
</evidence>
<name>A0ABP4GRC2_9PSEU</name>
<feature type="transmembrane region" description="Helical" evidence="9">
    <location>
        <begin position="96"/>
        <end position="118"/>
    </location>
</feature>
<evidence type="ECO:0000256" key="7">
    <source>
        <dbReference type="ARBA" id="ARBA00023136"/>
    </source>
</evidence>
<keyword evidence="3" id="KW-1003">Cell membrane</keyword>
<accession>A0ABP4GRC2</accession>
<dbReference type="InterPro" id="IPR055348">
    <property type="entry name" value="DctQ"/>
</dbReference>
<evidence type="ECO:0000256" key="2">
    <source>
        <dbReference type="ARBA" id="ARBA00022448"/>
    </source>
</evidence>
<dbReference type="InterPro" id="IPR007387">
    <property type="entry name" value="TRAP_DctQ"/>
</dbReference>
<dbReference type="EMBL" id="BAAALN010000005">
    <property type="protein sequence ID" value="GAA1233717.1"/>
    <property type="molecule type" value="Genomic_DNA"/>
</dbReference>
<comment type="caution">
    <text evidence="11">The sequence shown here is derived from an EMBL/GenBank/DDBJ whole genome shotgun (WGS) entry which is preliminary data.</text>
</comment>
<proteinExistence type="inferred from homology"/>
<evidence type="ECO:0000256" key="8">
    <source>
        <dbReference type="ARBA" id="ARBA00038436"/>
    </source>
</evidence>
<evidence type="ECO:0000256" key="3">
    <source>
        <dbReference type="ARBA" id="ARBA00022475"/>
    </source>
</evidence>
<evidence type="ECO:0000256" key="6">
    <source>
        <dbReference type="ARBA" id="ARBA00022989"/>
    </source>
</evidence>
<evidence type="ECO:0000259" key="10">
    <source>
        <dbReference type="Pfam" id="PF04290"/>
    </source>
</evidence>
<keyword evidence="6 9" id="KW-1133">Transmembrane helix</keyword>
<dbReference type="Proteomes" id="UP001500653">
    <property type="component" value="Unassembled WGS sequence"/>
</dbReference>
<feature type="domain" description="Tripartite ATP-independent periplasmic transporters DctQ component" evidence="10">
    <location>
        <begin position="34"/>
        <end position="158"/>
    </location>
</feature>
<keyword evidence="5 9" id="KW-0812">Transmembrane</keyword>
<evidence type="ECO:0000256" key="9">
    <source>
        <dbReference type="SAM" id="Phobius"/>
    </source>
</evidence>
<evidence type="ECO:0000256" key="4">
    <source>
        <dbReference type="ARBA" id="ARBA00022519"/>
    </source>
</evidence>
<dbReference type="PANTHER" id="PTHR35011:SF2">
    <property type="entry name" value="2,3-DIKETO-L-GULONATE TRAP TRANSPORTER SMALL PERMEASE PROTEIN YIAM"/>
    <property type="match status" value="1"/>
</dbReference>
<sequence>MTGTRPKSGPREDVGEGVVDRVLGALAALCLVAIVLMLFGNACLRLLADMPLPWVQEVVTGLLLWLTMFGFVLGVRRHESIAVHTFVTKLPVRVRIGVRIATELVTAAVLLHLAWFSLQYVVDFGGDSTPYLRLPRGFFTSALPVGAAAGALAVLVRLPSVRAVVLRERGEPAV</sequence>
<feature type="transmembrane region" description="Helical" evidence="9">
    <location>
        <begin position="138"/>
        <end position="158"/>
    </location>
</feature>
<dbReference type="PANTHER" id="PTHR35011">
    <property type="entry name" value="2,3-DIKETO-L-GULONATE TRAP TRANSPORTER SMALL PERMEASE PROTEIN YIAM"/>
    <property type="match status" value="1"/>
</dbReference>
<gene>
    <name evidence="11" type="ORF">GCM10009676_16450</name>
</gene>
<evidence type="ECO:0000313" key="12">
    <source>
        <dbReference type="Proteomes" id="UP001500653"/>
    </source>
</evidence>
<keyword evidence="7 9" id="KW-0472">Membrane</keyword>